<feature type="chain" id="PRO_5046736402" description="DUF4142 domain-containing protein" evidence="1">
    <location>
        <begin position="21"/>
        <end position="173"/>
    </location>
</feature>
<evidence type="ECO:0000259" key="2">
    <source>
        <dbReference type="Pfam" id="PF13628"/>
    </source>
</evidence>
<name>A0ABP8FWV6_9BACT</name>
<sequence length="173" mass="18955">MQTGKLSICVLLAGTIILCACSMDDDESTVVNDADQAFVMQAGYGNAAEVDLGKLAVSKAAGDGVKDFGQMMVDDHGTAQQELKDIARTWNISMPEQPDSIHQQKHRQLEAMSGTTFDTAYMHGQIIDHEKTIALFEAEMQNGENKRIKDYAGKYLPVIRMHLEKADSLAAAY</sequence>
<evidence type="ECO:0000256" key="1">
    <source>
        <dbReference type="SAM" id="SignalP"/>
    </source>
</evidence>
<dbReference type="PANTHER" id="PTHR38593">
    <property type="entry name" value="BLR2558 PROTEIN"/>
    <property type="match status" value="1"/>
</dbReference>
<dbReference type="InterPro" id="IPR025419">
    <property type="entry name" value="DUF4142"/>
</dbReference>
<dbReference type="RefSeq" id="WP_344979175.1">
    <property type="nucleotide sequence ID" value="NZ_BAABFN010000005.1"/>
</dbReference>
<dbReference type="Gene3D" id="1.20.1260.10">
    <property type="match status" value="1"/>
</dbReference>
<dbReference type="Pfam" id="PF13628">
    <property type="entry name" value="DUF4142"/>
    <property type="match status" value="1"/>
</dbReference>
<gene>
    <name evidence="3" type="ORF">GCM10023143_21880</name>
</gene>
<dbReference type="PANTHER" id="PTHR38593:SF1">
    <property type="entry name" value="BLR2558 PROTEIN"/>
    <property type="match status" value="1"/>
</dbReference>
<dbReference type="PROSITE" id="PS51257">
    <property type="entry name" value="PROKAR_LIPOPROTEIN"/>
    <property type="match status" value="1"/>
</dbReference>
<evidence type="ECO:0000313" key="4">
    <source>
        <dbReference type="Proteomes" id="UP001501207"/>
    </source>
</evidence>
<protein>
    <recommendedName>
        <fullName evidence="2">DUF4142 domain-containing protein</fullName>
    </recommendedName>
</protein>
<evidence type="ECO:0000313" key="3">
    <source>
        <dbReference type="EMBL" id="GAA4312286.1"/>
    </source>
</evidence>
<feature type="signal peptide" evidence="1">
    <location>
        <begin position="1"/>
        <end position="20"/>
    </location>
</feature>
<proteinExistence type="predicted"/>
<dbReference type="Proteomes" id="UP001501207">
    <property type="component" value="Unassembled WGS sequence"/>
</dbReference>
<feature type="domain" description="DUF4142" evidence="2">
    <location>
        <begin position="34"/>
        <end position="169"/>
    </location>
</feature>
<comment type="caution">
    <text evidence="3">The sequence shown here is derived from an EMBL/GenBank/DDBJ whole genome shotgun (WGS) entry which is preliminary data.</text>
</comment>
<dbReference type="InterPro" id="IPR012347">
    <property type="entry name" value="Ferritin-like"/>
</dbReference>
<accession>A0ABP8FWV6</accession>
<reference evidence="4" key="1">
    <citation type="journal article" date="2019" name="Int. J. Syst. Evol. Microbiol.">
        <title>The Global Catalogue of Microorganisms (GCM) 10K type strain sequencing project: providing services to taxonomists for standard genome sequencing and annotation.</title>
        <authorList>
            <consortium name="The Broad Institute Genomics Platform"/>
            <consortium name="The Broad Institute Genome Sequencing Center for Infectious Disease"/>
            <person name="Wu L."/>
            <person name="Ma J."/>
        </authorList>
    </citation>
    <scope>NUCLEOTIDE SEQUENCE [LARGE SCALE GENOMIC DNA]</scope>
    <source>
        <strain evidence="4">JCM 17664</strain>
    </source>
</reference>
<organism evidence="3 4">
    <name type="scientific">Compostibacter hankyongensis</name>
    <dbReference type="NCBI Taxonomy" id="1007089"/>
    <lineage>
        <taxon>Bacteria</taxon>
        <taxon>Pseudomonadati</taxon>
        <taxon>Bacteroidota</taxon>
        <taxon>Chitinophagia</taxon>
        <taxon>Chitinophagales</taxon>
        <taxon>Chitinophagaceae</taxon>
        <taxon>Compostibacter</taxon>
    </lineage>
</organism>
<keyword evidence="4" id="KW-1185">Reference proteome</keyword>
<keyword evidence="1" id="KW-0732">Signal</keyword>
<dbReference type="EMBL" id="BAABFN010000005">
    <property type="protein sequence ID" value="GAA4312286.1"/>
    <property type="molecule type" value="Genomic_DNA"/>
</dbReference>